<organism evidence="1 2">
    <name type="scientific">Altererythrobacter arenosus</name>
    <dbReference type="NCBI Taxonomy" id="3032592"/>
    <lineage>
        <taxon>Bacteria</taxon>
        <taxon>Pseudomonadati</taxon>
        <taxon>Pseudomonadota</taxon>
        <taxon>Alphaproteobacteria</taxon>
        <taxon>Sphingomonadales</taxon>
        <taxon>Erythrobacteraceae</taxon>
        <taxon>Altererythrobacter</taxon>
    </lineage>
</organism>
<dbReference type="RefSeq" id="WP_278017298.1">
    <property type="nucleotide sequence ID" value="NZ_CP121106.1"/>
</dbReference>
<proteinExistence type="predicted"/>
<name>A0ABY8FUC7_9SPHN</name>
<keyword evidence="2" id="KW-1185">Reference proteome</keyword>
<dbReference type="Proteomes" id="UP001215827">
    <property type="component" value="Chromosome"/>
</dbReference>
<evidence type="ECO:0000313" key="1">
    <source>
        <dbReference type="EMBL" id="WFL78608.1"/>
    </source>
</evidence>
<sequence length="101" mass="11159">MSLDLETIKVAHRLSATNRTLVSESKECGCFHCESVFSSSRIDEWIEETQGSYSEAPDPFTAVCPDCGIDSVLGDACLYPVTDPAFLHAMRLHWFGEEEAA</sequence>
<accession>A0ABY8FUC7</accession>
<dbReference type="EMBL" id="CP121106">
    <property type="protein sequence ID" value="WFL78608.1"/>
    <property type="molecule type" value="Genomic_DNA"/>
</dbReference>
<gene>
    <name evidence="1" type="ORF">P7228_05975</name>
</gene>
<reference evidence="1 2" key="1">
    <citation type="submission" date="2023-03" db="EMBL/GenBank/DDBJ databases">
        <title>Altererythrobacter sp. CAU 1644 isolated from sand.</title>
        <authorList>
            <person name="Kim W."/>
        </authorList>
    </citation>
    <scope>NUCLEOTIDE SEQUENCE [LARGE SCALE GENOMIC DNA]</scope>
    <source>
        <strain evidence="1 2">CAU 1644</strain>
    </source>
</reference>
<evidence type="ECO:0000313" key="2">
    <source>
        <dbReference type="Proteomes" id="UP001215827"/>
    </source>
</evidence>
<protein>
    <submittedName>
        <fullName evidence="1">Cytoplasmic protein</fullName>
    </submittedName>
</protein>